<dbReference type="InterPro" id="IPR036388">
    <property type="entry name" value="WH-like_DNA-bd_sf"/>
</dbReference>
<dbReference type="Pfam" id="PF00486">
    <property type="entry name" value="Trans_reg_C"/>
    <property type="match status" value="1"/>
</dbReference>
<keyword evidence="5 8" id="KW-0238">DNA-binding</keyword>
<dbReference type="Proteomes" id="UP000242949">
    <property type="component" value="Unassembled WGS sequence"/>
</dbReference>
<dbReference type="Gene3D" id="1.10.10.10">
    <property type="entry name" value="Winged helix-like DNA-binding domain superfamily/Winged helix DNA-binding domain"/>
    <property type="match status" value="1"/>
</dbReference>
<dbReference type="PANTHER" id="PTHR48111:SF40">
    <property type="entry name" value="PHOSPHATE REGULON TRANSCRIPTIONAL REGULATORY PROTEIN PHOB"/>
    <property type="match status" value="1"/>
</dbReference>
<dbReference type="Gene3D" id="3.40.50.2300">
    <property type="match status" value="1"/>
</dbReference>
<dbReference type="GO" id="GO:0000976">
    <property type="term" value="F:transcription cis-regulatory region binding"/>
    <property type="evidence" value="ECO:0007669"/>
    <property type="project" value="TreeGrafter"/>
</dbReference>
<dbReference type="GO" id="GO:0032993">
    <property type="term" value="C:protein-DNA complex"/>
    <property type="evidence" value="ECO:0007669"/>
    <property type="project" value="TreeGrafter"/>
</dbReference>
<evidence type="ECO:0000256" key="7">
    <source>
        <dbReference type="PROSITE-ProRule" id="PRU00169"/>
    </source>
</evidence>
<evidence type="ECO:0000256" key="5">
    <source>
        <dbReference type="ARBA" id="ARBA00023125"/>
    </source>
</evidence>
<dbReference type="CDD" id="cd17574">
    <property type="entry name" value="REC_OmpR"/>
    <property type="match status" value="1"/>
</dbReference>
<comment type="subcellular location">
    <subcellularLocation>
        <location evidence="1">Cytoplasm</location>
    </subcellularLocation>
</comment>
<keyword evidence="6" id="KW-0804">Transcription</keyword>
<dbReference type="Gene3D" id="6.10.250.690">
    <property type="match status" value="1"/>
</dbReference>
<dbReference type="PANTHER" id="PTHR48111">
    <property type="entry name" value="REGULATOR OF RPOS"/>
    <property type="match status" value="1"/>
</dbReference>
<evidence type="ECO:0000259" key="9">
    <source>
        <dbReference type="PROSITE" id="PS50110"/>
    </source>
</evidence>
<evidence type="ECO:0000313" key="11">
    <source>
        <dbReference type="EMBL" id="SDB80973.1"/>
    </source>
</evidence>
<feature type="DNA-binding region" description="OmpR/PhoB-type" evidence="8">
    <location>
        <begin position="123"/>
        <end position="222"/>
    </location>
</feature>
<evidence type="ECO:0000256" key="4">
    <source>
        <dbReference type="ARBA" id="ARBA00023015"/>
    </source>
</evidence>
<keyword evidence="3" id="KW-0902">Two-component regulatory system</keyword>
<dbReference type="EMBL" id="FMYI01000001">
    <property type="protein sequence ID" value="SDB80973.1"/>
    <property type="molecule type" value="Genomic_DNA"/>
</dbReference>
<dbReference type="Pfam" id="PF00072">
    <property type="entry name" value="Response_reg"/>
    <property type="match status" value="1"/>
</dbReference>
<evidence type="ECO:0000313" key="12">
    <source>
        <dbReference type="Proteomes" id="UP000242949"/>
    </source>
</evidence>
<gene>
    <name evidence="11" type="ORF">SAMN05421734_10128</name>
</gene>
<dbReference type="SMART" id="SM00448">
    <property type="entry name" value="REC"/>
    <property type="match status" value="1"/>
</dbReference>
<feature type="domain" description="Response regulatory" evidence="9">
    <location>
        <begin position="1"/>
        <end position="112"/>
    </location>
</feature>
<evidence type="ECO:0000256" key="6">
    <source>
        <dbReference type="ARBA" id="ARBA00023163"/>
    </source>
</evidence>
<dbReference type="AlphaFoldDB" id="A0A1G6GGM4"/>
<proteinExistence type="predicted"/>
<feature type="modified residue" description="4-aspartylphosphate" evidence="7">
    <location>
        <position position="48"/>
    </location>
</feature>
<dbReference type="GO" id="GO:0006355">
    <property type="term" value="P:regulation of DNA-templated transcription"/>
    <property type="evidence" value="ECO:0007669"/>
    <property type="project" value="InterPro"/>
</dbReference>
<dbReference type="InterPro" id="IPR011006">
    <property type="entry name" value="CheY-like_superfamily"/>
</dbReference>
<dbReference type="GO" id="GO:0000156">
    <property type="term" value="F:phosphorelay response regulator activity"/>
    <property type="evidence" value="ECO:0007669"/>
    <property type="project" value="TreeGrafter"/>
</dbReference>
<dbReference type="FunFam" id="3.40.50.2300:FF:000001">
    <property type="entry name" value="DNA-binding response regulator PhoB"/>
    <property type="match status" value="1"/>
</dbReference>
<evidence type="ECO:0000259" key="10">
    <source>
        <dbReference type="PROSITE" id="PS51755"/>
    </source>
</evidence>
<evidence type="ECO:0000256" key="8">
    <source>
        <dbReference type="PROSITE-ProRule" id="PRU01091"/>
    </source>
</evidence>
<organism evidence="11 12">
    <name type="scientific">Pelagirhabdus alkalitolerans</name>
    <dbReference type="NCBI Taxonomy" id="1612202"/>
    <lineage>
        <taxon>Bacteria</taxon>
        <taxon>Bacillati</taxon>
        <taxon>Bacillota</taxon>
        <taxon>Bacilli</taxon>
        <taxon>Bacillales</taxon>
        <taxon>Bacillaceae</taxon>
        <taxon>Pelagirhabdus</taxon>
    </lineage>
</organism>
<feature type="domain" description="OmpR/PhoB-type" evidence="10">
    <location>
        <begin position="123"/>
        <end position="222"/>
    </location>
</feature>
<evidence type="ECO:0000256" key="3">
    <source>
        <dbReference type="ARBA" id="ARBA00023012"/>
    </source>
</evidence>
<dbReference type="CDD" id="cd00383">
    <property type="entry name" value="trans_reg_C"/>
    <property type="match status" value="1"/>
</dbReference>
<protein>
    <submittedName>
        <fullName evidence="11">DNA-binding response regulator, OmpR family, contains REC and winged-helix (WHTH) domain</fullName>
    </submittedName>
</protein>
<dbReference type="InterPro" id="IPR039420">
    <property type="entry name" value="WalR-like"/>
</dbReference>
<dbReference type="PROSITE" id="PS51755">
    <property type="entry name" value="OMPR_PHOB"/>
    <property type="match status" value="1"/>
</dbReference>
<evidence type="ECO:0000256" key="1">
    <source>
        <dbReference type="ARBA" id="ARBA00004496"/>
    </source>
</evidence>
<keyword evidence="2 7" id="KW-0597">Phosphoprotein</keyword>
<accession>A0A1G6GGM4</accession>
<dbReference type="SMART" id="SM00862">
    <property type="entry name" value="Trans_reg_C"/>
    <property type="match status" value="1"/>
</dbReference>
<dbReference type="STRING" id="1612202.SAMN05421734_10128"/>
<dbReference type="FunFam" id="1.10.10.10:FF:000018">
    <property type="entry name" value="DNA-binding response regulator ResD"/>
    <property type="match status" value="1"/>
</dbReference>
<sequence>MIVEDEAGIREMTHMFLSEVGYQVVAATSGEEALKKLETVNPHLILLDIQMEGMDGFSVCRQIRESLTVPIIFLTVRREITDKVKCFEYGGDDYVTKPFEFEELHARIKANIRRYYTYPKEERDILKYDDIEIHLHNYKCFLDGEFVELSTKEMALLVFLAKHPNRVWSQEQLYDQIWQEEAVGNIETIKVHINYLRRKIEKNPSKPKYIKTVRGFGYVFTGS</sequence>
<keyword evidence="4" id="KW-0805">Transcription regulation</keyword>
<name>A0A1G6GGM4_9BACI</name>
<dbReference type="InterPro" id="IPR001867">
    <property type="entry name" value="OmpR/PhoB-type_DNA-bd"/>
</dbReference>
<evidence type="ECO:0000256" key="2">
    <source>
        <dbReference type="ARBA" id="ARBA00022553"/>
    </source>
</evidence>
<dbReference type="GO" id="GO:0005829">
    <property type="term" value="C:cytosol"/>
    <property type="evidence" value="ECO:0007669"/>
    <property type="project" value="TreeGrafter"/>
</dbReference>
<dbReference type="PROSITE" id="PS50110">
    <property type="entry name" value="RESPONSE_REGULATORY"/>
    <property type="match status" value="1"/>
</dbReference>
<keyword evidence="12" id="KW-1185">Reference proteome</keyword>
<dbReference type="InterPro" id="IPR001789">
    <property type="entry name" value="Sig_transdc_resp-reg_receiver"/>
</dbReference>
<dbReference type="SUPFAM" id="SSF52172">
    <property type="entry name" value="CheY-like"/>
    <property type="match status" value="1"/>
</dbReference>
<reference evidence="12" key="1">
    <citation type="submission" date="2016-09" db="EMBL/GenBank/DDBJ databases">
        <authorList>
            <person name="Varghese N."/>
            <person name="Submissions S."/>
        </authorList>
    </citation>
    <scope>NUCLEOTIDE SEQUENCE [LARGE SCALE GENOMIC DNA]</scope>
    <source>
        <strain evidence="12">S5</strain>
    </source>
</reference>